<feature type="compositionally biased region" description="Basic and acidic residues" evidence="1">
    <location>
        <begin position="78"/>
        <end position="90"/>
    </location>
</feature>
<dbReference type="AlphaFoldDB" id="U4TZW7"/>
<accession>U4TZW7</accession>
<evidence type="ECO:0000256" key="1">
    <source>
        <dbReference type="SAM" id="MobiDB-lite"/>
    </source>
</evidence>
<evidence type="ECO:0000313" key="5">
    <source>
        <dbReference type="EnsemblMetazoa" id="XP_019755812.1"/>
    </source>
</evidence>
<dbReference type="OrthoDB" id="6762505at2759"/>
<reference evidence="5" key="2">
    <citation type="submission" date="2024-08" db="UniProtKB">
        <authorList>
            <consortium name="EnsemblMetazoa"/>
        </authorList>
    </citation>
    <scope>IDENTIFICATION</scope>
</reference>
<feature type="compositionally biased region" description="Polar residues" evidence="1">
    <location>
        <begin position="8"/>
        <end position="22"/>
    </location>
</feature>
<reference evidence="6 7" key="1">
    <citation type="journal article" date="2013" name="Genome Biol.">
        <title>Draft genome of the mountain pine beetle, Dendroctonus ponderosae Hopkins, a major forest pest.</title>
        <authorList>
            <person name="Keeling C.I."/>
            <person name="Yuen M.M."/>
            <person name="Liao N.Y."/>
            <person name="Docking T.R."/>
            <person name="Chan S.K."/>
            <person name="Taylor G.A."/>
            <person name="Palmquist D.L."/>
            <person name="Jackman S.D."/>
            <person name="Nguyen A."/>
            <person name="Li M."/>
            <person name="Henderson H."/>
            <person name="Janes J.K."/>
            <person name="Zhao Y."/>
            <person name="Pandoh P."/>
            <person name="Moore R."/>
            <person name="Sperling F.A."/>
            <person name="Huber D.P."/>
            <person name="Birol I."/>
            <person name="Jones S.J."/>
            <person name="Bohlmann J."/>
        </authorList>
    </citation>
    <scope>NUCLEOTIDE SEQUENCE</scope>
</reference>
<keyword evidence="6" id="KW-1185">Reference proteome</keyword>
<keyword evidence="2" id="KW-1133">Transmembrane helix</keyword>
<feature type="compositionally biased region" description="Polar residues" evidence="1">
    <location>
        <begin position="34"/>
        <end position="46"/>
    </location>
</feature>
<dbReference type="EnsemblMetazoa" id="XM_019900253.1">
    <property type="protein sequence ID" value="XP_019755812.1"/>
    <property type="gene ID" value="LOC109534525"/>
</dbReference>
<evidence type="ECO:0000313" key="4">
    <source>
        <dbReference type="EMBL" id="ERL84263.1"/>
    </source>
</evidence>
<name>U4TZW7_DENPD</name>
<gene>
    <name evidence="5" type="primary">109534525</name>
    <name evidence="3" type="ORF">D910_01123</name>
    <name evidence="4" type="ORF">D910_01644</name>
</gene>
<dbReference type="EMBL" id="KB631357">
    <property type="protein sequence ID" value="ERL84263.1"/>
    <property type="molecule type" value="Genomic_DNA"/>
</dbReference>
<feature type="transmembrane region" description="Helical" evidence="2">
    <location>
        <begin position="161"/>
        <end position="183"/>
    </location>
</feature>
<protein>
    <submittedName>
        <fullName evidence="3 5">Uncharacterized protein</fullName>
    </submittedName>
</protein>
<organism evidence="3 7">
    <name type="scientific">Dendroctonus ponderosae</name>
    <name type="common">Mountain pine beetle</name>
    <dbReference type="NCBI Taxonomy" id="77166"/>
    <lineage>
        <taxon>Eukaryota</taxon>
        <taxon>Metazoa</taxon>
        <taxon>Ecdysozoa</taxon>
        <taxon>Arthropoda</taxon>
        <taxon>Hexapoda</taxon>
        <taxon>Insecta</taxon>
        <taxon>Pterygota</taxon>
        <taxon>Neoptera</taxon>
        <taxon>Endopterygota</taxon>
        <taxon>Coleoptera</taxon>
        <taxon>Polyphaga</taxon>
        <taxon>Cucujiformia</taxon>
        <taxon>Curculionidae</taxon>
        <taxon>Scolytinae</taxon>
        <taxon>Dendroctonus</taxon>
    </lineage>
</organism>
<sequence>MPAPNVEPFTSSNQRIRRSNVSLPERATPLEALPTTSRRNTITEGNGSKVRKKVKAPVTPSIPEYEVTDDKSISFTVEKETKGVSRKTSDASRLSAASSRSKISHSFDNKAFDGKEGNLIRNESANNSIRTDSRAPSVRSLEIYREQYCCCARRSKCEKSLLVTVTVLIIIIIVLVIVIAVLASNKQLHQLFSVANR</sequence>
<evidence type="ECO:0000313" key="7">
    <source>
        <dbReference type="Proteomes" id="UP000030742"/>
    </source>
</evidence>
<feature type="region of interest" description="Disordered" evidence="1">
    <location>
        <begin position="78"/>
        <end position="97"/>
    </location>
</feature>
<dbReference type="Proteomes" id="UP000019118">
    <property type="component" value="Unassembled WGS sequence"/>
</dbReference>
<dbReference type="Proteomes" id="UP000030742">
    <property type="component" value="Unassembled WGS sequence"/>
</dbReference>
<evidence type="ECO:0000256" key="2">
    <source>
        <dbReference type="SAM" id="Phobius"/>
    </source>
</evidence>
<keyword evidence="2" id="KW-0812">Transmembrane</keyword>
<feature type="region of interest" description="Disordered" evidence="1">
    <location>
        <begin position="1"/>
        <end position="55"/>
    </location>
</feature>
<keyword evidence="2" id="KW-0472">Membrane</keyword>
<evidence type="ECO:0000313" key="3">
    <source>
        <dbReference type="EMBL" id="ERL83856.1"/>
    </source>
</evidence>
<dbReference type="EMBL" id="KB630779">
    <property type="protein sequence ID" value="ERL83856.1"/>
    <property type="molecule type" value="Genomic_DNA"/>
</dbReference>
<proteinExistence type="predicted"/>
<evidence type="ECO:0000313" key="6">
    <source>
        <dbReference type="Proteomes" id="UP000019118"/>
    </source>
</evidence>